<gene>
    <name evidence="1" type="ORF">EIN_430250</name>
</gene>
<keyword evidence="2" id="KW-1185">Reference proteome</keyword>
<sequence length="170" mass="19386">MKTEDVLSKQDISTLQMMIETFSPKAELPDDSDLLCAILMKKIEEEGIVVMFDDLKVTTLREVCETLFGEKKKNTRLAMIHKLTNLVKEKGAKEFFKIAPEAIKQGLFANVAEDINDEKSFMEQARLTGFANLLNSFDIKLNTLIIEKFVKKGSYKKKDIIGFLIDDEEL</sequence>
<dbReference type="RefSeq" id="XP_004262000.1">
    <property type="nucleotide sequence ID" value="XM_004261952.1"/>
</dbReference>
<dbReference type="AlphaFoldDB" id="A0A0A1UGW7"/>
<dbReference type="VEuPathDB" id="AmoebaDB:EIN_430250"/>
<dbReference type="Proteomes" id="UP000014680">
    <property type="component" value="Unassembled WGS sequence"/>
</dbReference>
<reference evidence="1 2" key="1">
    <citation type="submission" date="2012-10" db="EMBL/GenBank/DDBJ databases">
        <authorList>
            <person name="Zafar N."/>
            <person name="Inman J."/>
            <person name="Hall N."/>
            <person name="Lorenzi H."/>
            <person name="Caler E."/>
        </authorList>
    </citation>
    <scope>NUCLEOTIDE SEQUENCE [LARGE SCALE GENOMIC DNA]</scope>
    <source>
        <strain evidence="1 2">IP1</strain>
    </source>
</reference>
<dbReference type="GeneID" id="14894229"/>
<dbReference type="EMBL" id="KB206168">
    <property type="protein sequence ID" value="ELP95229.1"/>
    <property type="molecule type" value="Genomic_DNA"/>
</dbReference>
<dbReference type="KEGG" id="eiv:EIN_430250"/>
<organism evidence="1 2">
    <name type="scientific">Entamoeba invadens IP1</name>
    <dbReference type="NCBI Taxonomy" id="370355"/>
    <lineage>
        <taxon>Eukaryota</taxon>
        <taxon>Amoebozoa</taxon>
        <taxon>Evosea</taxon>
        <taxon>Archamoebae</taxon>
        <taxon>Mastigamoebida</taxon>
        <taxon>Entamoebidae</taxon>
        <taxon>Entamoeba</taxon>
    </lineage>
</organism>
<proteinExistence type="predicted"/>
<name>A0A0A1UGW7_ENTIV</name>
<protein>
    <submittedName>
        <fullName evidence="1">Uncharacterized protein</fullName>
    </submittedName>
</protein>
<accession>A0A0A1UGW7</accession>
<evidence type="ECO:0000313" key="2">
    <source>
        <dbReference type="Proteomes" id="UP000014680"/>
    </source>
</evidence>
<evidence type="ECO:0000313" key="1">
    <source>
        <dbReference type="EMBL" id="ELP95229.1"/>
    </source>
</evidence>